<organism evidence="1 2">
    <name type="scientific">Stenotrophomonas phage vB_SmaS_P15</name>
    <dbReference type="NCBI Taxonomy" id="2894592"/>
    <lineage>
        <taxon>Viruses</taxon>
        <taxon>Duplodnaviria</taxon>
        <taxon>Heunggongvirae</taxon>
        <taxon>Uroviricota</taxon>
        <taxon>Caudoviricetes</taxon>
        <taxon>Autographivirales</taxon>
        <taxon>Autonotataviridae</taxon>
        <taxon>Gujervirinae</taxon>
        <taxon>Smasvirus</taxon>
        <taxon>Smasvirus P15</taxon>
    </lineage>
</organism>
<reference evidence="1" key="1">
    <citation type="submission" date="2021-10" db="EMBL/GenBank/DDBJ databases">
        <authorList>
            <person name="Yu X."/>
            <person name="Bai C."/>
            <person name="Mi Z."/>
        </authorList>
    </citation>
    <scope>NUCLEOTIDE SEQUENCE</scope>
</reference>
<protein>
    <submittedName>
        <fullName evidence="1">Uncharacterized protein</fullName>
    </submittedName>
</protein>
<dbReference type="Proteomes" id="UP000827615">
    <property type="component" value="Segment"/>
</dbReference>
<evidence type="ECO:0000313" key="1">
    <source>
        <dbReference type="EMBL" id="UFI08386.1"/>
    </source>
</evidence>
<keyword evidence="2" id="KW-1185">Reference proteome</keyword>
<evidence type="ECO:0000313" key="2">
    <source>
        <dbReference type="Proteomes" id="UP000827615"/>
    </source>
</evidence>
<name>A0AAE8YHI2_9CAUD</name>
<accession>A0AAE8YHI2</accession>
<sequence>MNRLFNLAVDPSDLGMSLLRAGTQEELQDVIGAKPAQTQEKLWVQPKLADFDVKREDGWTFSDYDKGIMMHGPAATQNVNSLRKVGKTLPEGTTRFSVRARMLRYNGAAQWMNHGLYCKRKDGKLRLLSQGRDGYDFQIYLQNYINETTFDNIGAASDWMKYGDSHIWMRWDYERATNFLRGFISPDGYFWQPFTTVSPEDSWVGEMAEVGYYVNPNLGGTNAVTYRLETAGSLQSFELETQQ</sequence>
<dbReference type="EMBL" id="OK490494">
    <property type="protein sequence ID" value="UFI08386.1"/>
    <property type="molecule type" value="Genomic_DNA"/>
</dbReference>
<proteinExistence type="predicted"/>